<evidence type="ECO:0000256" key="1">
    <source>
        <dbReference type="SAM" id="SignalP"/>
    </source>
</evidence>
<dbReference type="InterPro" id="IPR036388">
    <property type="entry name" value="WH-like_DNA-bd_sf"/>
</dbReference>
<feature type="chain" id="PRO_5007887190" evidence="1">
    <location>
        <begin position="20"/>
        <end position="144"/>
    </location>
</feature>
<dbReference type="InterPro" id="IPR036390">
    <property type="entry name" value="WH_DNA-bd_sf"/>
</dbReference>
<gene>
    <name evidence="2" type="ORF">I596_1863</name>
</gene>
<name>A0A167GW81_9GAMM</name>
<dbReference type="SUPFAM" id="SSF46785">
    <property type="entry name" value="Winged helix' DNA-binding domain"/>
    <property type="match status" value="1"/>
</dbReference>
<evidence type="ECO:0000313" key="3">
    <source>
        <dbReference type="Proteomes" id="UP000076830"/>
    </source>
</evidence>
<keyword evidence="1" id="KW-0732">Signal</keyword>
<proteinExistence type="predicted"/>
<dbReference type="GO" id="GO:0003700">
    <property type="term" value="F:DNA-binding transcription factor activity"/>
    <property type="evidence" value="ECO:0007669"/>
    <property type="project" value="InterPro"/>
</dbReference>
<accession>A0A167GW81</accession>
<dbReference type="Pfam" id="PF01475">
    <property type="entry name" value="FUR"/>
    <property type="match status" value="1"/>
</dbReference>
<protein>
    <submittedName>
        <fullName evidence="2">Ferric uptake regulator, Fur family</fullName>
    </submittedName>
</protein>
<dbReference type="EMBL" id="CP015249">
    <property type="protein sequence ID" value="ANB17886.1"/>
    <property type="molecule type" value="Genomic_DNA"/>
</dbReference>
<organism evidence="2 3">
    <name type="scientific">Dokdonella koreensis DS-123</name>
    <dbReference type="NCBI Taxonomy" id="1300342"/>
    <lineage>
        <taxon>Bacteria</taxon>
        <taxon>Pseudomonadati</taxon>
        <taxon>Pseudomonadota</taxon>
        <taxon>Gammaproteobacteria</taxon>
        <taxon>Lysobacterales</taxon>
        <taxon>Rhodanobacteraceae</taxon>
        <taxon>Dokdonella</taxon>
    </lineage>
</organism>
<dbReference type="KEGG" id="dko:I596_1863"/>
<dbReference type="OrthoDB" id="9814815at2"/>
<dbReference type="RefSeq" id="WP_067646498.1">
    <property type="nucleotide sequence ID" value="NZ_CP015249.1"/>
</dbReference>
<dbReference type="Gene3D" id="1.10.10.10">
    <property type="entry name" value="Winged helix-like DNA-binding domain superfamily/Winged helix DNA-binding domain"/>
    <property type="match status" value="1"/>
</dbReference>
<dbReference type="InterPro" id="IPR002481">
    <property type="entry name" value="FUR"/>
</dbReference>
<keyword evidence="3" id="KW-1185">Reference proteome</keyword>
<feature type="signal peptide" evidence="1">
    <location>
        <begin position="1"/>
        <end position="19"/>
    </location>
</feature>
<sequence length="144" mass="15543">MRFRAVAWLLAIATLGGHALPLDAAAKSDMRTGASEETVLRGGRRAAVVAAVRRRPSRPTGASSAPLRQRLHSAGLAATVPRQQVLALLSEREHAPMCGRTIYRGLDYAVSQVTVHRVLAQLESAGLVERVRCGGDRPLFRLRS</sequence>
<dbReference type="STRING" id="1300342.I596_1863"/>
<reference evidence="2 3" key="1">
    <citation type="submission" date="2016-04" db="EMBL/GenBank/DDBJ databases">
        <title>Complete genome sequence of Dokdonella koreensis DS-123T.</title>
        <authorList>
            <person name="Kim J.F."/>
            <person name="Lee H."/>
            <person name="Kwak M.-J."/>
        </authorList>
    </citation>
    <scope>NUCLEOTIDE SEQUENCE [LARGE SCALE GENOMIC DNA]</scope>
    <source>
        <strain evidence="2 3">DS-123</strain>
    </source>
</reference>
<dbReference type="Proteomes" id="UP000076830">
    <property type="component" value="Chromosome"/>
</dbReference>
<evidence type="ECO:0000313" key="2">
    <source>
        <dbReference type="EMBL" id="ANB17886.1"/>
    </source>
</evidence>
<dbReference type="AlphaFoldDB" id="A0A167GW81"/>